<dbReference type="AlphaFoldDB" id="A0A815SVK8"/>
<proteinExistence type="predicted"/>
<comment type="caution">
    <text evidence="2">The sequence shown here is derived from an EMBL/GenBank/DDBJ whole genome shotgun (WGS) entry which is preliminary data.</text>
</comment>
<organism evidence="2 3">
    <name type="scientific">Adineta ricciae</name>
    <name type="common">Rotifer</name>
    <dbReference type="NCBI Taxonomy" id="249248"/>
    <lineage>
        <taxon>Eukaryota</taxon>
        <taxon>Metazoa</taxon>
        <taxon>Spiralia</taxon>
        <taxon>Gnathifera</taxon>
        <taxon>Rotifera</taxon>
        <taxon>Eurotatoria</taxon>
        <taxon>Bdelloidea</taxon>
        <taxon>Adinetida</taxon>
        <taxon>Adinetidae</taxon>
        <taxon>Adineta</taxon>
    </lineage>
</organism>
<feature type="signal peptide" evidence="1">
    <location>
        <begin position="1"/>
        <end position="22"/>
    </location>
</feature>
<reference evidence="2" key="1">
    <citation type="submission" date="2021-02" db="EMBL/GenBank/DDBJ databases">
        <authorList>
            <person name="Nowell W R."/>
        </authorList>
    </citation>
    <scope>NUCLEOTIDE SEQUENCE</scope>
</reference>
<evidence type="ECO:0000313" key="3">
    <source>
        <dbReference type="Proteomes" id="UP000663828"/>
    </source>
</evidence>
<dbReference type="Proteomes" id="UP000663828">
    <property type="component" value="Unassembled WGS sequence"/>
</dbReference>
<name>A0A815SVK8_ADIRI</name>
<evidence type="ECO:0000256" key="1">
    <source>
        <dbReference type="SAM" id="SignalP"/>
    </source>
</evidence>
<keyword evidence="3" id="KW-1185">Reference proteome</keyword>
<feature type="chain" id="PRO_5032284018" evidence="1">
    <location>
        <begin position="23"/>
        <end position="94"/>
    </location>
</feature>
<protein>
    <submittedName>
        <fullName evidence="2">Uncharacterized protein</fullName>
    </submittedName>
</protein>
<dbReference type="EMBL" id="CAJNOR010004368">
    <property type="protein sequence ID" value="CAF1496981.1"/>
    <property type="molecule type" value="Genomic_DNA"/>
</dbReference>
<keyword evidence="1" id="KW-0732">Signal</keyword>
<accession>A0A815SVK8</accession>
<evidence type="ECO:0000313" key="2">
    <source>
        <dbReference type="EMBL" id="CAF1496981.1"/>
    </source>
</evidence>
<gene>
    <name evidence="2" type="ORF">XAT740_LOCUS39424</name>
</gene>
<sequence length="94" mass="10503">MRTTFINAILFLFIAFVGMALSASSSADSDGLTAAGNLDWEDTDSYYPAHILSARAAKSRFWKRAPQRKFWKRSALSDNEMGNVAHSQSEIKEQ</sequence>